<dbReference type="EMBL" id="CP020918">
    <property type="protein sequence ID" value="AWG20113.1"/>
    <property type="molecule type" value="Genomic_DNA"/>
</dbReference>
<keyword evidence="3" id="KW-1185">Reference proteome</keyword>
<proteinExistence type="predicted"/>
<evidence type="ECO:0008006" key="4">
    <source>
        <dbReference type="Google" id="ProtNLM"/>
    </source>
</evidence>
<name>A0A2S1L8R0_9FLAO</name>
<gene>
    <name evidence="2" type="ORF">FFWV33_00550</name>
</gene>
<organism evidence="2 3">
    <name type="scientific">Flavobacterium faecale</name>
    <dbReference type="NCBI Taxonomy" id="1355330"/>
    <lineage>
        <taxon>Bacteria</taxon>
        <taxon>Pseudomonadati</taxon>
        <taxon>Bacteroidota</taxon>
        <taxon>Flavobacteriia</taxon>
        <taxon>Flavobacteriales</taxon>
        <taxon>Flavobacteriaceae</taxon>
        <taxon>Flavobacterium</taxon>
    </lineage>
</organism>
<feature type="compositionally biased region" description="Basic and acidic residues" evidence="1">
    <location>
        <begin position="7"/>
        <end position="19"/>
    </location>
</feature>
<feature type="region of interest" description="Disordered" evidence="1">
    <location>
        <begin position="1"/>
        <end position="37"/>
    </location>
</feature>
<evidence type="ECO:0000256" key="1">
    <source>
        <dbReference type="SAM" id="MobiDB-lite"/>
    </source>
</evidence>
<dbReference type="AlphaFoldDB" id="A0A2S1L8R0"/>
<dbReference type="Proteomes" id="UP000244527">
    <property type="component" value="Chromosome"/>
</dbReference>
<accession>A0A2S1L8R0</accession>
<evidence type="ECO:0000313" key="3">
    <source>
        <dbReference type="Proteomes" id="UP000244527"/>
    </source>
</evidence>
<dbReference type="KEGG" id="ffa:FFWV33_00550"/>
<evidence type="ECO:0000313" key="2">
    <source>
        <dbReference type="EMBL" id="AWG20113.1"/>
    </source>
</evidence>
<reference evidence="2 3" key="1">
    <citation type="submission" date="2017-04" db="EMBL/GenBank/DDBJ databases">
        <title>Compelte genome sequence of WV33.</title>
        <authorList>
            <person name="Lee P.C."/>
        </authorList>
    </citation>
    <scope>NUCLEOTIDE SEQUENCE [LARGE SCALE GENOMIC DNA]</scope>
    <source>
        <strain evidence="2 3">WV33</strain>
    </source>
</reference>
<feature type="compositionally biased region" description="Polar residues" evidence="1">
    <location>
        <begin position="22"/>
        <end position="33"/>
    </location>
</feature>
<protein>
    <recommendedName>
        <fullName evidence="4">Outer membrane protein beta-barrel domain-containing protein</fullName>
    </recommendedName>
</protein>
<sequence>MGQSKIETSKKELTEKEGVHYSNGTTTVSSGRSSAKPDDSVIDNLFVEVVTAVFYYTAWSVVKYGIIGDYKHEKHLLNTLTAYPYHLGNEGDYSGKDRYSKTNFRIDLEDSFLYNSNTLYGNHFKAKIRPTELFYFQADARNLFEKDPINQRNYNLFLADLAVCYDRIRFEKFNFGWKLGVSYVGNEVHTFGVAAGLNANYFMTNKISFSGSTRWSAINGKSLSSYELDAKYHKKNGVFNFGYEHLKIGTPTYDFVKFGAGIYF</sequence>